<dbReference type="InterPro" id="IPR028651">
    <property type="entry name" value="ING_fam"/>
</dbReference>
<dbReference type="CDD" id="cd15505">
    <property type="entry name" value="PHD_ING"/>
    <property type="match status" value="1"/>
</dbReference>
<evidence type="ECO:0000256" key="6">
    <source>
        <dbReference type="ARBA" id="ARBA00023242"/>
    </source>
</evidence>
<evidence type="ECO:0000313" key="14">
    <source>
        <dbReference type="Proteomes" id="UP000799428"/>
    </source>
</evidence>
<evidence type="ECO:0000256" key="10">
    <source>
        <dbReference type="RuleBase" id="RU361213"/>
    </source>
</evidence>
<feature type="compositionally biased region" description="Polar residues" evidence="11">
    <location>
        <begin position="641"/>
        <end position="658"/>
    </location>
</feature>
<feature type="binding site" evidence="8">
    <location>
        <position position="873"/>
    </location>
    <ligand>
        <name>Zn(2+)</name>
        <dbReference type="ChEBI" id="CHEBI:29105"/>
        <label>1</label>
    </ligand>
</feature>
<feature type="region of interest" description="Disordered" evidence="11">
    <location>
        <begin position="315"/>
        <end position="351"/>
    </location>
</feature>
<evidence type="ECO:0000256" key="11">
    <source>
        <dbReference type="SAM" id="MobiDB-lite"/>
    </source>
</evidence>
<dbReference type="InterPro" id="IPR019787">
    <property type="entry name" value="Znf_PHD-finger"/>
</dbReference>
<evidence type="ECO:0000256" key="5">
    <source>
        <dbReference type="ARBA" id="ARBA00022833"/>
    </source>
</evidence>
<comment type="similarity">
    <text evidence="2 10">Belongs to the ING family.</text>
</comment>
<dbReference type="PROSITE" id="PS50016">
    <property type="entry name" value="ZF_PHD_2"/>
    <property type="match status" value="1"/>
</dbReference>
<dbReference type="PANTHER" id="PTHR10333">
    <property type="entry name" value="INHIBITOR OF GROWTH PROTEIN"/>
    <property type="match status" value="1"/>
</dbReference>
<evidence type="ECO:0000313" key="13">
    <source>
        <dbReference type="EMBL" id="KAF2711155.1"/>
    </source>
</evidence>
<feature type="site" description="Histone H3K4me3 binding" evidence="7">
    <location>
        <position position="846"/>
    </location>
</feature>
<feature type="region of interest" description="Disordered" evidence="11">
    <location>
        <begin position="159"/>
        <end position="222"/>
    </location>
</feature>
<dbReference type="InterPro" id="IPR011011">
    <property type="entry name" value="Znf_FYVE_PHD"/>
</dbReference>
<organism evidence="13 14">
    <name type="scientific">Pleomassaria siparia CBS 279.74</name>
    <dbReference type="NCBI Taxonomy" id="1314801"/>
    <lineage>
        <taxon>Eukaryota</taxon>
        <taxon>Fungi</taxon>
        <taxon>Dikarya</taxon>
        <taxon>Ascomycota</taxon>
        <taxon>Pezizomycotina</taxon>
        <taxon>Dothideomycetes</taxon>
        <taxon>Pleosporomycetidae</taxon>
        <taxon>Pleosporales</taxon>
        <taxon>Pleomassariaceae</taxon>
        <taxon>Pleomassaria</taxon>
    </lineage>
</organism>
<dbReference type="InterPro" id="IPR019786">
    <property type="entry name" value="Zinc_finger_PHD-type_CS"/>
</dbReference>
<dbReference type="InterPro" id="IPR013083">
    <property type="entry name" value="Znf_RING/FYVE/PHD"/>
</dbReference>
<dbReference type="GO" id="GO:0008270">
    <property type="term" value="F:zinc ion binding"/>
    <property type="evidence" value="ECO:0007669"/>
    <property type="project" value="UniProtKB-KW"/>
</dbReference>
<feature type="region of interest" description="Disordered" evidence="11">
    <location>
        <begin position="438"/>
        <end position="465"/>
    </location>
</feature>
<reference evidence="13" key="1">
    <citation type="journal article" date="2020" name="Stud. Mycol.">
        <title>101 Dothideomycetes genomes: a test case for predicting lifestyles and emergence of pathogens.</title>
        <authorList>
            <person name="Haridas S."/>
            <person name="Albert R."/>
            <person name="Binder M."/>
            <person name="Bloem J."/>
            <person name="Labutti K."/>
            <person name="Salamov A."/>
            <person name="Andreopoulos B."/>
            <person name="Baker S."/>
            <person name="Barry K."/>
            <person name="Bills G."/>
            <person name="Bluhm B."/>
            <person name="Cannon C."/>
            <person name="Castanera R."/>
            <person name="Culley D."/>
            <person name="Daum C."/>
            <person name="Ezra D."/>
            <person name="Gonzalez J."/>
            <person name="Henrissat B."/>
            <person name="Kuo A."/>
            <person name="Liang C."/>
            <person name="Lipzen A."/>
            <person name="Lutzoni F."/>
            <person name="Magnuson J."/>
            <person name="Mondo S."/>
            <person name="Nolan M."/>
            <person name="Ohm R."/>
            <person name="Pangilinan J."/>
            <person name="Park H.-J."/>
            <person name="Ramirez L."/>
            <person name="Alfaro M."/>
            <person name="Sun H."/>
            <person name="Tritt A."/>
            <person name="Yoshinaga Y."/>
            <person name="Zwiers L.-H."/>
            <person name="Turgeon B."/>
            <person name="Goodwin S."/>
            <person name="Spatafora J."/>
            <person name="Crous P."/>
            <person name="Grigoriev I."/>
        </authorList>
    </citation>
    <scope>NUCLEOTIDE SEQUENCE</scope>
    <source>
        <strain evidence="13">CBS 279.74</strain>
    </source>
</reference>
<dbReference type="InterPro" id="IPR001965">
    <property type="entry name" value="Znf_PHD"/>
</dbReference>
<keyword evidence="10" id="KW-0156">Chromatin regulator</keyword>
<feature type="compositionally biased region" description="Low complexity" evidence="11">
    <location>
        <begin position="613"/>
        <end position="631"/>
    </location>
</feature>
<dbReference type="SMART" id="SM00249">
    <property type="entry name" value="PHD"/>
    <property type="match status" value="1"/>
</dbReference>
<gene>
    <name evidence="13" type="ORF">K504DRAFT_466175</name>
</gene>
<comment type="domain">
    <text evidence="10">The PHD-type zinc finger mediates the binding to H3K4me3.</text>
</comment>
<feature type="binding site" evidence="8">
    <location>
        <position position="890"/>
    </location>
    <ligand>
        <name>Zn(2+)</name>
        <dbReference type="ChEBI" id="CHEBI:29105"/>
        <label>2</label>
    </ligand>
</feature>
<evidence type="ECO:0000256" key="8">
    <source>
        <dbReference type="PIRSR" id="PIRSR628651-51"/>
    </source>
</evidence>
<evidence type="ECO:0000256" key="1">
    <source>
        <dbReference type="ARBA" id="ARBA00004123"/>
    </source>
</evidence>
<dbReference type="SUPFAM" id="SSF57903">
    <property type="entry name" value="FYVE/PHD zinc finger"/>
    <property type="match status" value="1"/>
</dbReference>
<sequence length="920" mass="99011">MATELDPQPAPNPDAQNTVNDFLDYCEYFPSDLLRSLRLIGDLDNKYIDATQTVHELAKTYGRLPDIPANERPDPIALRKEIAAKIDKAIRCRESTYAEATRLYEVAERNTHRLAIIKRKLQALPQPPSRDPTPVPVSPQATRPINRSYEKAPRLHLHFDGSRHATHASAPRARDRSRKTTVPLPRASRFHSVSSSDAESDAGRPKNQKNSRARTPGRVGTNVHSSIAGISTSNALARLSPPPADSKPGSRFAPWFELTEYEMAVLRKQMKKNAIWRPSDTMIRRELDRKGRGHSFFNKEKARCEAAGEEMLNEPLDAPPPIQKTATPKAATPPPATLPEAAPAEEREVEMPDADADIEIPTEPAADGQLEVGEEAAISEAEPDVDAIPVPTLAATPALIPVTVAVPVPVPVAAPSPPEVTRNSIKDDTATVNTGMRLSQAKEAKKVKRESQRVQAMRDAQGLEDATRKIKEAAASLAELDFGVENITSVTPVASKKRSTARASNKRKRDASPVPANETPTATTREPSLASQDGSSKPPDRKRPRLQPIVPAPTSVPSLAATPTVVVTPQDTTPGPPSSVVPTPVTRSPSARATTLASPALLSPIVPSPAAPPAAKESTPAPTEPTAATTIQIPLAPAGPSTPNLDTKAPSNAPSQRVTPALPSPAEAEKSPTFPASAQPTATAASSRPRRETVAPKTSSPPLPATPAQPDEPIEAKLWKTPPPVPEAAPTAALASRPRSARGHVPTPKAQSEEPKPHDAAGRLARELRRHSIFSQSAIAAPTRMSTRKKPPPKGDITMSESGQKTVTNVKRAEGGRNSRKKKGGGGPETLEGEEIEEVDPNEPRYCDCNEHSWGEMISCDNECEKEWFHLSCVNLKKSEIPSRRGLWYCPDCRAEKGTDQYGNKPVPPTLPGRRGNRSV</sequence>
<feature type="binding site" evidence="8">
    <location>
        <position position="849"/>
    </location>
    <ligand>
        <name>Zn(2+)</name>
        <dbReference type="ChEBI" id="CHEBI:29105"/>
        <label>1</label>
    </ligand>
</feature>
<dbReference type="Proteomes" id="UP000799428">
    <property type="component" value="Unassembled WGS sequence"/>
</dbReference>
<dbReference type="InterPro" id="IPR024610">
    <property type="entry name" value="ING_N_histone-binding"/>
</dbReference>
<dbReference type="GO" id="GO:0006355">
    <property type="term" value="P:regulation of DNA-templated transcription"/>
    <property type="evidence" value="ECO:0007669"/>
    <property type="project" value="TreeGrafter"/>
</dbReference>
<name>A0A6G1KF28_9PLEO</name>
<feature type="region of interest" description="Disordered" evidence="11">
    <location>
        <begin position="481"/>
        <end position="842"/>
    </location>
</feature>
<keyword evidence="4 9" id="KW-0863">Zinc-finger</keyword>
<feature type="region of interest" description="Disordered" evidence="11">
    <location>
        <begin position="896"/>
        <end position="920"/>
    </location>
</feature>
<protein>
    <recommendedName>
        <fullName evidence="10">Chromatin modification-related protein</fullName>
    </recommendedName>
</protein>
<keyword evidence="5 8" id="KW-0862">Zinc</keyword>
<keyword evidence="3 8" id="KW-0479">Metal-binding</keyword>
<feature type="site" description="Histone H3K4me3 binding" evidence="7">
    <location>
        <position position="868"/>
    </location>
</feature>
<dbReference type="OrthoDB" id="5411773at2759"/>
<dbReference type="SMART" id="SM01408">
    <property type="entry name" value="ING"/>
    <property type="match status" value="1"/>
</dbReference>
<comment type="function">
    <text evidence="10">Component of an histone acetyltransferase complex.</text>
</comment>
<feature type="site" description="Histone H3K4me3 binding" evidence="7">
    <location>
        <position position="861"/>
    </location>
</feature>
<feature type="compositionally biased region" description="Low complexity" evidence="11">
    <location>
        <begin position="728"/>
        <end position="738"/>
    </location>
</feature>
<feature type="binding site" evidence="8">
    <location>
        <position position="864"/>
    </location>
    <ligand>
        <name>Zn(2+)</name>
        <dbReference type="ChEBI" id="CHEBI:29105"/>
        <label>2</label>
    </ligand>
</feature>
<feature type="region of interest" description="Disordered" evidence="11">
    <location>
        <begin position="121"/>
        <end position="146"/>
    </location>
</feature>
<evidence type="ECO:0000259" key="12">
    <source>
        <dbReference type="PROSITE" id="PS50016"/>
    </source>
</evidence>
<evidence type="ECO:0000256" key="3">
    <source>
        <dbReference type="ARBA" id="ARBA00022723"/>
    </source>
</evidence>
<feature type="binding site" evidence="8">
    <location>
        <position position="870"/>
    </location>
    <ligand>
        <name>Zn(2+)</name>
        <dbReference type="ChEBI" id="CHEBI:29105"/>
        <label>1</label>
    </ligand>
</feature>
<dbReference type="AlphaFoldDB" id="A0A6G1KF28"/>
<feature type="compositionally biased region" description="Low complexity" evidence="11">
    <location>
        <begin position="671"/>
        <end position="687"/>
    </location>
</feature>
<evidence type="ECO:0000256" key="4">
    <source>
        <dbReference type="ARBA" id="ARBA00022771"/>
    </source>
</evidence>
<feature type="compositionally biased region" description="Basic and acidic residues" evidence="11">
    <location>
        <begin position="751"/>
        <end position="767"/>
    </location>
</feature>
<accession>A0A6G1KF28</accession>
<feature type="compositionally biased region" description="Basic and acidic residues" evidence="11">
    <location>
        <begin position="440"/>
        <end position="452"/>
    </location>
</feature>
<evidence type="ECO:0000256" key="2">
    <source>
        <dbReference type="ARBA" id="ARBA00010210"/>
    </source>
</evidence>
<feature type="compositionally biased region" description="Low complexity" evidence="11">
    <location>
        <begin position="580"/>
        <end position="590"/>
    </location>
</feature>
<proteinExistence type="inferred from homology"/>
<keyword evidence="6 10" id="KW-0539">Nucleus</keyword>
<feature type="binding site" evidence="8">
    <location>
        <position position="847"/>
    </location>
    <ligand>
        <name>Zn(2+)</name>
        <dbReference type="ChEBI" id="CHEBI:29105"/>
        <label>1</label>
    </ligand>
</feature>
<feature type="binding site" evidence="8">
    <location>
        <position position="893"/>
    </location>
    <ligand>
        <name>Zn(2+)</name>
        <dbReference type="ChEBI" id="CHEBI:29105"/>
        <label>2</label>
    </ligand>
</feature>
<feature type="domain" description="PHD-type" evidence="12">
    <location>
        <begin position="844"/>
        <end position="896"/>
    </location>
</feature>
<feature type="compositionally biased region" description="Pro residues" evidence="11">
    <location>
        <begin position="125"/>
        <end position="137"/>
    </location>
</feature>
<dbReference type="GO" id="GO:0005634">
    <property type="term" value="C:nucleus"/>
    <property type="evidence" value="ECO:0007669"/>
    <property type="project" value="UniProtKB-SubCell"/>
</dbReference>
<feature type="compositionally biased region" description="Basic residues" evidence="11">
    <location>
        <begin position="495"/>
        <end position="509"/>
    </location>
</feature>
<comment type="subcellular location">
    <subcellularLocation>
        <location evidence="1 10">Nucleus</location>
    </subcellularLocation>
</comment>
<feature type="compositionally biased region" description="Low complexity" evidence="11">
    <location>
        <begin position="562"/>
        <end position="573"/>
    </location>
</feature>
<dbReference type="Gene3D" id="6.10.140.1740">
    <property type="match status" value="1"/>
</dbReference>
<evidence type="ECO:0000256" key="7">
    <source>
        <dbReference type="PIRSR" id="PIRSR628651-50"/>
    </source>
</evidence>
<comment type="subunit">
    <text evidence="10">Component of an histone acetyltransferase complex. Interacts with H3K4me3 and to a lesser extent with H3K4me2.</text>
</comment>
<dbReference type="GO" id="GO:0004402">
    <property type="term" value="F:histone acetyltransferase activity"/>
    <property type="evidence" value="ECO:0007669"/>
    <property type="project" value="TreeGrafter"/>
</dbReference>
<feature type="compositionally biased region" description="Polar residues" evidence="11">
    <location>
        <begin position="799"/>
        <end position="809"/>
    </location>
</feature>
<feature type="compositionally biased region" description="Polar residues" evidence="11">
    <location>
        <begin position="518"/>
        <end position="535"/>
    </location>
</feature>
<feature type="compositionally biased region" description="Acidic residues" evidence="11">
    <location>
        <begin position="831"/>
        <end position="841"/>
    </location>
</feature>
<keyword evidence="14" id="KW-1185">Reference proteome</keyword>
<dbReference type="GO" id="GO:0000123">
    <property type="term" value="C:histone acetyltransferase complex"/>
    <property type="evidence" value="ECO:0007669"/>
    <property type="project" value="TreeGrafter"/>
</dbReference>
<evidence type="ECO:0000256" key="9">
    <source>
        <dbReference type="PROSITE-ProRule" id="PRU00146"/>
    </source>
</evidence>
<feature type="site" description="Histone H3K4me3 binding" evidence="7">
    <location>
        <position position="857"/>
    </location>
</feature>
<dbReference type="EMBL" id="MU005768">
    <property type="protein sequence ID" value="KAF2711155.1"/>
    <property type="molecule type" value="Genomic_DNA"/>
</dbReference>
<dbReference type="Pfam" id="PF12998">
    <property type="entry name" value="ING"/>
    <property type="match status" value="1"/>
</dbReference>
<feature type="binding site" evidence="8">
    <location>
        <position position="860"/>
    </location>
    <ligand>
        <name>Zn(2+)</name>
        <dbReference type="ChEBI" id="CHEBI:29105"/>
        <label>2</label>
    </ligand>
</feature>
<dbReference type="PROSITE" id="PS01359">
    <property type="entry name" value="ZF_PHD_1"/>
    <property type="match status" value="1"/>
</dbReference>
<dbReference type="Gene3D" id="3.30.40.10">
    <property type="entry name" value="Zinc/RING finger domain, C3HC4 (zinc finger)"/>
    <property type="match status" value="1"/>
</dbReference>
<dbReference type="PANTHER" id="PTHR10333:SF94">
    <property type="entry name" value="FINGER DOMAIN PROTEIN, PUTATIVE (AFU_ORTHOLOGUE AFUA_3G11940)-RELATED"/>
    <property type="match status" value="1"/>
</dbReference>